<name>A8ZVW7_DESOH</name>
<dbReference type="GO" id="GO:0006396">
    <property type="term" value="P:RNA processing"/>
    <property type="evidence" value="ECO:0007669"/>
    <property type="project" value="UniProtKB-ARBA"/>
</dbReference>
<accession>A8ZVW7</accession>
<dbReference type="GO" id="GO:0140098">
    <property type="term" value="F:catalytic activity, acting on RNA"/>
    <property type="evidence" value="ECO:0007669"/>
    <property type="project" value="UniProtKB-ARBA"/>
</dbReference>
<keyword evidence="2" id="KW-1185">Reference proteome</keyword>
<dbReference type="EMBL" id="CP000859">
    <property type="protein sequence ID" value="ABW66676.1"/>
    <property type="molecule type" value="Genomic_DNA"/>
</dbReference>
<sequence>MGDFRLNDAESEASGDFFEPAFQAISKTYRYWIVSRPTSAAIGRQYAWHLSRPLEIKAIRQALPLVTGTHDLFLGDAVVNMLEPVQSDKASRKSRVNSCPQKRWRDTQLEKTLKLLFKGIDAKGLWRSAWVWQNMMILLIFYVGWDIA</sequence>
<dbReference type="eggNOG" id="COG0101">
    <property type="taxonomic scope" value="Bacteria"/>
</dbReference>
<dbReference type="Proteomes" id="UP000008561">
    <property type="component" value="Chromosome"/>
</dbReference>
<evidence type="ECO:0000313" key="2">
    <source>
        <dbReference type="Proteomes" id="UP000008561"/>
    </source>
</evidence>
<evidence type="ECO:0000313" key="1">
    <source>
        <dbReference type="EMBL" id="ABW66676.1"/>
    </source>
</evidence>
<dbReference type="AlphaFoldDB" id="A8ZVW7"/>
<proteinExistence type="predicted"/>
<dbReference type="InterPro" id="IPR020095">
    <property type="entry name" value="PsdUridine_synth_TruA_C"/>
</dbReference>
<dbReference type="GO" id="GO:0003723">
    <property type="term" value="F:RNA binding"/>
    <property type="evidence" value="ECO:0007669"/>
    <property type="project" value="InterPro"/>
</dbReference>
<dbReference type="Gene3D" id="3.30.70.660">
    <property type="entry name" value="Pseudouridine synthase I, catalytic domain, C-terminal subdomain"/>
    <property type="match status" value="1"/>
</dbReference>
<protein>
    <submittedName>
        <fullName evidence="1">Pseudouridylate synthase-like protein</fullName>
    </submittedName>
</protein>
<dbReference type="GO" id="GO:0001522">
    <property type="term" value="P:pseudouridine synthesis"/>
    <property type="evidence" value="ECO:0007669"/>
    <property type="project" value="InterPro"/>
</dbReference>
<dbReference type="GO" id="GO:0009982">
    <property type="term" value="F:pseudouridine synthase activity"/>
    <property type="evidence" value="ECO:0007669"/>
    <property type="project" value="InterPro"/>
</dbReference>
<gene>
    <name evidence="1" type="ordered locus">Dole_0866</name>
</gene>
<dbReference type="HOGENOM" id="CLU_1755904_0_0_7"/>
<dbReference type="KEGG" id="dol:Dole_0866"/>
<dbReference type="InterPro" id="IPR020103">
    <property type="entry name" value="PsdUridine_synth_cat_dom_sf"/>
</dbReference>
<reference evidence="1 2" key="1">
    <citation type="submission" date="2007-10" db="EMBL/GenBank/DDBJ databases">
        <title>Complete sequence of Desulfococcus oleovorans Hxd3.</title>
        <authorList>
            <consortium name="US DOE Joint Genome Institute"/>
            <person name="Copeland A."/>
            <person name="Lucas S."/>
            <person name="Lapidus A."/>
            <person name="Barry K."/>
            <person name="Glavina del Rio T."/>
            <person name="Dalin E."/>
            <person name="Tice H."/>
            <person name="Pitluck S."/>
            <person name="Kiss H."/>
            <person name="Brettin T."/>
            <person name="Bruce D."/>
            <person name="Detter J.C."/>
            <person name="Han C."/>
            <person name="Schmutz J."/>
            <person name="Larimer F."/>
            <person name="Land M."/>
            <person name="Hauser L."/>
            <person name="Kyrpides N."/>
            <person name="Kim E."/>
            <person name="Wawrik B."/>
            <person name="Richardson P."/>
        </authorList>
    </citation>
    <scope>NUCLEOTIDE SEQUENCE [LARGE SCALE GENOMIC DNA]</scope>
    <source>
        <strain evidence="2">DSM 6200 / JCM 39069 / Hxd3</strain>
    </source>
</reference>
<dbReference type="SUPFAM" id="SSF55120">
    <property type="entry name" value="Pseudouridine synthase"/>
    <property type="match status" value="1"/>
</dbReference>
<dbReference type="STRING" id="96561.Dole_0866"/>
<organism evidence="1 2">
    <name type="scientific">Desulfosudis oleivorans (strain DSM 6200 / JCM 39069 / Hxd3)</name>
    <name type="common">Desulfococcus oleovorans</name>
    <dbReference type="NCBI Taxonomy" id="96561"/>
    <lineage>
        <taxon>Bacteria</taxon>
        <taxon>Pseudomonadati</taxon>
        <taxon>Thermodesulfobacteriota</taxon>
        <taxon>Desulfobacteria</taxon>
        <taxon>Desulfobacterales</taxon>
        <taxon>Desulfosudaceae</taxon>
        <taxon>Desulfosudis</taxon>
    </lineage>
</organism>